<dbReference type="STRING" id="553175.POREN0001_1975"/>
<gene>
    <name evidence="1" type="ORF">POREN0001_1975</name>
</gene>
<sequence>MKEIYFVMKRRFVFLLATIVAFTAMGTTSIWAQESLGVTVAGVEVTSANAADLMKEIGKGTGKISYDVESHTLTLDGVNLAIDDTTNPIETSSDLSNFTIELKGDNVITSKGGRFDLASPNNTIKGSGSLSYDASAAVAIFLDNSNLTIEGGCTVDVKGAWGITGDMGLSEILLVKASTLKAKGEKGSISDLKDIKLEDCVITAPANAKIVEGFVVLGEEVCTEQVVIEKVSVDYDITVKGVKVNASNASDILGDGSVSYSAETKTLFLRNATLEGGDKPALEVKSDLYISLEGANTLSATSSDAILLEADVEIRGEGSLNVKSKEQAGLKATKGLTVKGTSIVAEGVYGFLGDKNKLSFVNAKVELQGSTASLSGFGEVAFEGCHIHTPKGAKVDKGVIYLNGAICKEKVLIDKTIDYLFVGGKTLTSENYEDLFGDGSVRYDVEKRILTLNNFSFKTIAGESGINAASKLADITIVVNGTNTIETPYFGLAFSTNALIKGQGTLKVKTGSAAIALSGATLTIEEGVDVDLESDDNAITGLLSYPGSLVFKKAKVKILGAKGAINKCSSVTFEDCAILSPEGAKMEGDRLVLNGAAITTPVIIGVKGVSVDEVEASSAKIWATSGKVHLTVDTPTRVCIFSLDGVCLHATEVAGYATFALPSSSYIVEVGNTTRKVLVR</sequence>
<reference evidence="1 2" key="1">
    <citation type="submission" date="2009-04" db="EMBL/GenBank/DDBJ databases">
        <authorList>
            <person name="Sebastian Y."/>
            <person name="Madupu R."/>
            <person name="Durkin A.S."/>
            <person name="Torralba M."/>
            <person name="Methe B."/>
            <person name="Sutton G.G."/>
            <person name="Strausberg R.L."/>
            <person name="Nelson K.E."/>
        </authorList>
    </citation>
    <scope>NUCLEOTIDE SEQUENCE [LARGE SCALE GENOMIC DNA]</scope>
    <source>
        <strain evidence="2">ATCC 35406 / BCRC 14492 / JCM 8526 / NCTC 13058 / HG 370</strain>
    </source>
</reference>
<evidence type="ECO:0000313" key="1">
    <source>
        <dbReference type="EMBL" id="EEN81996.1"/>
    </source>
</evidence>
<dbReference type="AlphaFoldDB" id="C3JCV4"/>
<dbReference type="EMBL" id="ACNN01000035">
    <property type="protein sequence ID" value="EEN81996.1"/>
    <property type="molecule type" value="Genomic_DNA"/>
</dbReference>
<evidence type="ECO:0000313" key="2">
    <source>
        <dbReference type="Proteomes" id="UP000004295"/>
    </source>
</evidence>
<dbReference type="eggNOG" id="ENOG502ZYVS">
    <property type="taxonomic scope" value="Bacteria"/>
</dbReference>
<dbReference type="Proteomes" id="UP000004295">
    <property type="component" value="Unassembled WGS sequence"/>
</dbReference>
<protein>
    <submittedName>
        <fullName evidence="1">Uncharacterized protein</fullName>
    </submittedName>
</protein>
<organism evidence="1 2">
    <name type="scientific">Porphyromonas endodontalis (strain ATCC 35406 / DSM 24491 / JCM 8526 / CCUG 16442 / BCRC 14492 / NCTC 13058 / HG 370)</name>
    <name type="common">Bacteroides endodontalis</name>
    <dbReference type="NCBI Taxonomy" id="553175"/>
    <lineage>
        <taxon>Bacteria</taxon>
        <taxon>Pseudomonadati</taxon>
        <taxon>Bacteroidota</taxon>
        <taxon>Bacteroidia</taxon>
        <taxon>Bacteroidales</taxon>
        <taxon>Porphyromonadaceae</taxon>
        <taxon>Porphyromonas</taxon>
    </lineage>
</organism>
<accession>C3JCV4</accession>
<name>C3JCV4_POREA</name>
<keyword evidence="2" id="KW-1185">Reference proteome</keyword>
<comment type="caution">
    <text evidence="1">The sequence shown here is derived from an EMBL/GenBank/DDBJ whole genome shotgun (WGS) entry which is preliminary data.</text>
</comment>
<proteinExistence type="predicted"/>